<feature type="transmembrane region" description="Helical" evidence="8">
    <location>
        <begin position="350"/>
        <end position="373"/>
    </location>
</feature>
<dbReference type="Pfam" id="PF07690">
    <property type="entry name" value="MFS_1"/>
    <property type="match status" value="1"/>
</dbReference>
<keyword evidence="4 8" id="KW-0812">Transmembrane</keyword>
<feature type="transmembrane region" description="Helical" evidence="8">
    <location>
        <begin position="159"/>
        <end position="181"/>
    </location>
</feature>
<dbReference type="GO" id="GO:0022857">
    <property type="term" value="F:transmembrane transporter activity"/>
    <property type="evidence" value="ECO:0007669"/>
    <property type="project" value="InterPro"/>
</dbReference>
<keyword evidence="6 8" id="KW-0472">Membrane</keyword>
<dbReference type="PANTHER" id="PTHR42718">
    <property type="entry name" value="MAJOR FACILITATOR SUPERFAMILY MULTIDRUG TRANSPORTER MFSC"/>
    <property type="match status" value="1"/>
</dbReference>
<evidence type="ECO:0000256" key="2">
    <source>
        <dbReference type="ARBA" id="ARBA00022448"/>
    </source>
</evidence>
<feature type="transmembrane region" description="Helical" evidence="8">
    <location>
        <begin position="126"/>
        <end position="147"/>
    </location>
</feature>
<evidence type="ECO:0000313" key="11">
    <source>
        <dbReference type="Proteomes" id="UP000294555"/>
    </source>
</evidence>
<dbReference type="GO" id="GO:0005886">
    <property type="term" value="C:plasma membrane"/>
    <property type="evidence" value="ECO:0007669"/>
    <property type="project" value="UniProtKB-SubCell"/>
</dbReference>
<sequence length="502" mass="53507">MANEKQPTSALTEIRDADTADNPPEQVSSGGISGMALLVAGAFFMEYIDGTVIATALPQMGVTFGVSAVDLNIGMSAYLLTLAVLIPASGWIADRFGSRQVFTVALAIFTLSSVLCGLTQNVPQFVLMRILQGAGGALMVPVGRLAVLRSTPKPQLIKAIATLTWPALVAPILGPPLGGFITDYSSWRWIFFINLPLGIVAIFAAWKLIPNPPRTVRPPFDLIGFVTSGIAMLSLVYGLELTGRQDAPWPYMLLYLLVGLLALFLTLRHLQRAENPMIRLNSIKVLTFRVTLGGGSLFRMAIGAVPFLLPIMFQVGFGMDAFHAGSLVLAVFAGNLAMKPATTPLIRHFGFRKVLLVNGTLGALSLLACAFLTPTTPSWVILSVLFYGGLCRSMQFTGISTLAFADIPQSDMSYANTLFSTAVQLSIGMGITIGAIGVRIGEKAAPLLGMGDLPGISYRLAFVLITLMSLIGLVDLLRLPANAGESVSRKPQPVKRKPASGR</sequence>
<keyword evidence="11" id="KW-1185">Reference proteome</keyword>
<feature type="transmembrane region" description="Helical" evidence="8">
    <location>
        <begin position="27"/>
        <end position="45"/>
    </location>
</feature>
<evidence type="ECO:0000256" key="4">
    <source>
        <dbReference type="ARBA" id="ARBA00022692"/>
    </source>
</evidence>
<accession>A0A4R1NC89</accession>
<dbReference type="AlphaFoldDB" id="A0A4R1NC89"/>
<protein>
    <submittedName>
        <fullName evidence="10">EmrB/QacA subfamily drug resistance transporter</fullName>
    </submittedName>
</protein>
<dbReference type="InterPro" id="IPR011701">
    <property type="entry name" value="MFS"/>
</dbReference>
<evidence type="ECO:0000256" key="6">
    <source>
        <dbReference type="ARBA" id="ARBA00023136"/>
    </source>
</evidence>
<feature type="transmembrane region" description="Helical" evidence="8">
    <location>
        <begin position="249"/>
        <end position="267"/>
    </location>
</feature>
<dbReference type="OrthoDB" id="9812221at2"/>
<keyword evidence="5 8" id="KW-1133">Transmembrane helix</keyword>
<dbReference type="InterPro" id="IPR036259">
    <property type="entry name" value="MFS_trans_sf"/>
</dbReference>
<evidence type="ECO:0000256" key="3">
    <source>
        <dbReference type="ARBA" id="ARBA00022475"/>
    </source>
</evidence>
<reference evidence="10 11" key="1">
    <citation type="submission" date="2019-02" db="EMBL/GenBank/DDBJ databases">
        <title>Investigation of anaerobic lignin degradation for improved lignocellulosic biofuels.</title>
        <authorList>
            <person name="Deangelis K."/>
        </authorList>
    </citation>
    <scope>NUCLEOTIDE SEQUENCE [LARGE SCALE GENOMIC DNA]</scope>
    <source>
        <strain evidence="10 11">159R</strain>
    </source>
</reference>
<dbReference type="Proteomes" id="UP000294555">
    <property type="component" value="Unassembled WGS sequence"/>
</dbReference>
<feature type="transmembrane region" description="Helical" evidence="8">
    <location>
        <begin position="321"/>
        <end position="338"/>
    </location>
</feature>
<feature type="region of interest" description="Disordered" evidence="7">
    <location>
        <begin position="1"/>
        <end position="28"/>
    </location>
</feature>
<evidence type="ECO:0000313" key="10">
    <source>
        <dbReference type="EMBL" id="TCL04369.1"/>
    </source>
</evidence>
<dbReference type="InterPro" id="IPR020846">
    <property type="entry name" value="MFS_dom"/>
</dbReference>
<evidence type="ECO:0000256" key="7">
    <source>
        <dbReference type="SAM" id="MobiDB-lite"/>
    </source>
</evidence>
<feature type="transmembrane region" description="Helical" evidence="8">
    <location>
        <begin position="379"/>
        <end position="405"/>
    </location>
</feature>
<comment type="caution">
    <text evidence="10">The sequence shown here is derived from an EMBL/GenBank/DDBJ whole genome shotgun (WGS) entry which is preliminary data.</text>
</comment>
<feature type="domain" description="Major facilitator superfamily (MFS) profile" evidence="9">
    <location>
        <begin position="35"/>
        <end position="484"/>
    </location>
</feature>
<evidence type="ECO:0000256" key="5">
    <source>
        <dbReference type="ARBA" id="ARBA00022989"/>
    </source>
</evidence>
<name>A0A4R1NC89_9GAMM</name>
<dbReference type="PROSITE" id="PS50850">
    <property type="entry name" value="MFS"/>
    <property type="match status" value="1"/>
</dbReference>
<dbReference type="Gene3D" id="1.20.1720.10">
    <property type="entry name" value="Multidrug resistance protein D"/>
    <property type="match status" value="1"/>
</dbReference>
<feature type="transmembrane region" description="Helical" evidence="8">
    <location>
        <begin position="187"/>
        <end position="208"/>
    </location>
</feature>
<gene>
    <name evidence="10" type="ORF">EZJ58_2483</name>
</gene>
<comment type="subcellular location">
    <subcellularLocation>
        <location evidence="1">Cell membrane</location>
        <topology evidence="1">Multi-pass membrane protein</topology>
    </subcellularLocation>
</comment>
<evidence type="ECO:0000259" key="9">
    <source>
        <dbReference type="PROSITE" id="PS50850"/>
    </source>
</evidence>
<dbReference type="PANTHER" id="PTHR42718:SF46">
    <property type="entry name" value="BLR6921 PROTEIN"/>
    <property type="match status" value="1"/>
</dbReference>
<dbReference type="EMBL" id="SJOI01000001">
    <property type="protein sequence ID" value="TCL04369.1"/>
    <property type="molecule type" value="Genomic_DNA"/>
</dbReference>
<feature type="compositionally biased region" description="Polar residues" evidence="7">
    <location>
        <begin position="1"/>
        <end position="11"/>
    </location>
</feature>
<feature type="transmembrane region" description="Helical" evidence="8">
    <location>
        <begin position="220"/>
        <end position="237"/>
    </location>
</feature>
<organism evidence="10 11">
    <name type="scientific">Sodalis ligni</name>
    <dbReference type="NCBI Taxonomy" id="2697027"/>
    <lineage>
        <taxon>Bacteria</taxon>
        <taxon>Pseudomonadati</taxon>
        <taxon>Pseudomonadota</taxon>
        <taxon>Gammaproteobacteria</taxon>
        <taxon>Enterobacterales</taxon>
        <taxon>Bruguierivoracaceae</taxon>
        <taxon>Sodalis</taxon>
    </lineage>
</organism>
<feature type="transmembrane region" description="Helical" evidence="8">
    <location>
        <begin position="460"/>
        <end position="479"/>
    </location>
</feature>
<feature type="transmembrane region" description="Helical" evidence="8">
    <location>
        <begin position="101"/>
        <end position="120"/>
    </location>
</feature>
<evidence type="ECO:0000256" key="1">
    <source>
        <dbReference type="ARBA" id="ARBA00004651"/>
    </source>
</evidence>
<keyword evidence="2" id="KW-0813">Transport</keyword>
<feature type="transmembrane region" description="Helical" evidence="8">
    <location>
        <begin position="288"/>
        <end position="309"/>
    </location>
</feature>
<proteinExistence type="predicted"/>
<keyword evidence="3" id="KW-1003">Cell membrane</keyword>
<evidence type="ECO:0000256" key="8">
    <source>
        <dbReference type="SAM" id="Phobius"/>
    </source>
</evidence>
<feature type="transmembrane region" description="Helical" evidence="8">
    <location>
        <begin position="417"/>
        <end position="440"/>
    </location>
</feature>
<feature type="transmembrane region" description="Helical" evidence="8">
    <location>
        <begin position="75"/>
        <end position="94"/>
    </location>
</feature>
<dbReference type="Gene3D" id="1.20.1250.20">
    <property type="entry name" value="MFS general substrate transporter like domains"/>
    <property type="match status" value="1"/>
</dbReference>
<dbReference type="SUPFAM" id="SSF103473">
    <property type="entry name" value="MFS general substrate transporter"/>
    <property type="match status" value="1"/>
</dbReference>